<dbReference type="SUPFAM" id="SSF63418">
    <property type="entry name" value="MurE/MurF N-terminal domain"/>
    <property type="match status" value="1"/>
</dbReference>
<dbReference type="EMBL" id="HE717023">
    <property type="protein sequence ID" value="CCG45339.1"/>
    <property type="molecule type" value="Genomic_DNA"/>
</dbReference>
<keyword evidence="7 8" id="KW-0961">Cell wall biogenesis/degradation</keyword>
<comment type="cofactor">
    <cofactor evidence="8">
        <name>Mg(2+)</name>
        <dbReference type="ChEBI" id="CHEBI:18420"/>
    </cofactor>
</comment>
<accession>I0JMG9</accession>
<dbReference type="InterPro" id="IPR013221">
    <property type="entry name" value="Mur_ligase_cen"/>
</dbReference>
<feature type="binding site" evidence="8">
    <location>
        <position position="189"/>
    </location>
    <ligand>
        <name>UDP-N-acetyl-alpha-D-muramoyl-L-alanyl-D-glutamate</name>
        <dbReference type="ChEBI" id="CHEBI:83900"/>
    </ligand>
</feature>
<feature type="binding site" evidence="8">
    <location>
        <position position="197"/>
    </location>
    <ligand>
        <name>UDP-N-acetyl-alpha-D-muramoyl-L-alanyl-D-glutamate</name>
        <dbReference type="ChEBI" id="CHEBI:83900"/>
    </ligand>
</feature>
<comment type="pathway">
    <text evidence="1 8 9">Cell wall biogenesis; peptidoglycan biosynthesis.</text>
</comment>
<evidence type="ECO:0000259" key="12">
    <source>
        <dbReference type="Pfam" id="PF08245"/>
    </source>
</evidence>
<feature type="binding site" evidence="8">
    <location>
        <position position="195"/>
    </location>
    <ligand>
        <name>UDP-N-acetyl-alpha-D-muramoyl-L-alanyl-D-glutamate</name>
        <dbReference type="ChEBI" id="CHEBI:83900"/>
    </ligand>
</feature>
<feature type="modified residue" description="N6-carboxylysine" evidence="8">
    <location>
        <position position="229"/>
    </location>
</feature>
<evidence type="ECO:0000256" key="4">
    <source>
        <dbReference type="ARBA" id="ARBA00022960"/>
    </source>
</evidence>
<dbReference type="Proteomes" id="UP000007397">
    <property type="component" value="Chromosome"/>
</dbReference>
<keyword evidence="8" id="KW-0963">Cytoplasm</keyword>
<dbReference type="InterPro" id="IPR004101">
    <property type="entry name" value="Mur_ligase_C"/>
</dbReference>
<evidence type="ECO:0000256" key="2">
    <source>
        <dbReference type="ARBA" id="ARBA00005898"/>
    </source>
</evidence>
<proteinExistence type="inferred from homology"/>
<dbReference type="GO" id="GO:0000287">
    <property type="term" value="F:magnesium ion binding"/>
    <property type="evidence" value="ECO:0007669"/>
    <property type="project" value="UniProtKB-UniRule"/>
</dbReference>
<gene>
    <name evidence="8" type="primary">murE</name>
    <name evidence="13" type="ordered locus">HBHAL_2992</name>
</gene>
<dbReference type="InterPro" id="IPR005761">
    <property type="entry name" value="UDP-N-AcMur-Glu-dNH2Pim_ligase"/>
</dbReference>
<dbReference type="HOGENOM" id="CLU_022291_4_1_9"/>
<dbReference type="SUPFAM" id="SSF53623">
    <property type="entry name" value="MurD-like peptide ligases, catalytic domain"/>
    <property type="match status" value="1"/>
</dbReference>
<sequence length="503" mass="55987">MTNKEVIFKNLFQGTIYGPGSQYVSSVVYDSREAEEGDAFVCIAGEKHDGHLFIEQAIQNGANTIIGSESEKLHMYSTFYNHISFICVPETRTALAQLASTIYDSPSNSLYTIGVTGTNGKTTVSSFLYSLLNDLRMRTGSLGTAGIWDDEKKTEFKQTVPTTPEAPDIHRVLHYFRKREMNAAIIESTSIAIEQKRLATIHFDVAVHTNLTPEHLEFHGTMEAYKQAKMKLFDQSKSAIVNADDPQMAEELIRSFKGTLITYGIEEPADISAKEIRTTMEGTSFTLRLFGKDYHMHAPIFGTYNVSNFLAAVAVCCQMGYSAEQILSVVSTIKSPEGRFQIVENDAPFQIVLDYAHTPDALFHILSAVRHIPYRNLIVMITGVGLRDPKKRPLMAEVAEGMADEIVVSVDQPGHADRQEVVNDVLKGFKEPAASQIHSVLHREEAIHYAFDLAESGDLVLLTGIGFGGYQVIGDEKVPYSEMQVIEDYFENFFCNKQALCES</sequence>
<evidence type="ECO:0000256" key="5">
    <source>
        <dbReference type="ARBA" id="ARBA00022984"/>
    </source>
</evidence>
<dbReference type="GO" id="GO:0051301">
    <property type="term" value="P:cell division"/>
    <property type="evidence" value="ECO:0007669"/>
    <property type="project" value="UniProtKB-KW"/>
</dbReference>
<evidence type="ECO:0000256" key="3">
    <source>
        <dbReference type="ARBA" id="ARBA00022618"/>
    </source>
</evidence>
<dbReference type="UniPathway" id="UPA00219"/>
<dbReference type="HAMAP" id="MF_00208">
    <property type="entry name" value="MurE"/>
    <property type="match status" value="1"/>
</dbReference>
<keyword evidence="14" id="KW-1185">Reference proteome</keyword>
<dbReference type="Gene3D" id="3.90.190.20">
    <property type="entry name" value="Mur ligase, C-terminal domain"/>
    <property type="match status" value="1"/>
</dbReference>
<comment type="PTM">
    <text evidence="8">Carboxylation is probably crucial for Mg(2+) binding and, consequently, for the gamma-phosphate positioning of ATP.</text>
</comment>
<evidence type="ECO:0000256" key="7">
    <source>
        <dbReference type="ARBA" id="ARBA00023316"/>
    </source>
</evidence>
<protein>
    <recommendedName>
        <fullName evidence="8">UDP-N-acetylmuramyl-tripeptide synthetase</fullName>
        <ecNumber evidence="8">6.3.2.-</ecNumber>
    </recommendedName>
    <alternativeName>
        <fullName evidence="8">UDP-MurNAc-tripeptide synthetase</fullName>
    </alternativeName>
</protein>
<comment type="function">
    <text evidence="8">Catalyzes the addition of an amino acid to the nucleotide precursor UDP-N-acetylmuramoyl-L-alanyl-D-glutamate (UMAG) in the biosynthesis of bacterial cell-wall peptidoglycan.</text>
</comment>
<dbReference type="GO" id="GO:0009252">
    <property type="term" value="P:peptidoglycan biosynthetic process"/>
    <property type="evidence" value="ECO:0007669"/>
    <property type="project" value="UniProtKB-UniRule"/>
</dbReference>
<evidence type="ECO:0000313" key="14">
    <source>
        <dbReference type="Proteomes" id="UP000007397"/>
    </source>
</evidence>
<dbReference type="Pfam" id="PF02875">
    <property type="entry name" value="Mur_ligase_C"/>
    <property type="match status" value="1"/>
</dbReference>
<dbReference type="GO" id="GO:0016881">
    <property type="term" value="F:acid-amino acid ligase activity"/>
    <property type="evidence" value="ECO:0007669"/>
    <property type="project" value="UniProtKB-UniRule"/>
</dbReference>
<dbReference type="GO" id="GO:0008360">
    <property type="term" value="P:regulation of cell shape"/>
    <property type="evidence" value="ECO:0007669"/>
    <property type="project" value="UniProtKB-KW"/>
</dbReference>
<keyword evidence="8" id="KW-0436">Ligase</keyword>
<keyword evidence="8" id="KW-0460">Magnesium</keyword>
<comment type="subcellular location">
    <subcellularLocation>
        <location evidence="8 9">Cytoplasm</location>
    </subcellularLocation>
</comment>
<dbReference type="Gene3D" id="3.40.1390.10">
    <property type="entry name" value="MurE/MurF, N-terminal domain"/>
    <property type="match status" value="1"/>
</dbReference>
<keyword evidence="8" id="KW-0547">Nucleotide-binding</keyword>
<feature type="binding site" evidence="8">
    <location>
        <position position="31"/>
    </location>
    <ligand>
        <name>UDP-N-acetyl-alpha-D-muramoyl-L-alanyl-D-glutamate</name>
        <dbReference type="ChEBI" id="CHEBI:83900"/>
    </ligand>
</feature>
<dbReference type="Gene3D" id="3.40.1190.10">
    <property type="entry name" value="Mur-like, catalytic domain"/>
    <property type="match status" value="1"/>
</dbReference>
<evidence type="ECO:0000256" key="8">
    <source>
        <dbReference type="HAMAP-Rule" id="MF_00208"/>
    </source>
</evidence>
<feature type="domain" description="Mur ligase C-terminal" evidence="11">
    <location>
        <begin position="338"/>
        <end position="464"/>
    </location>
</feature>
<name>I0JMG9_HALH3</name>
<evidence type="ECO:0000256" key="1">
    <source>
        <dbReference type="ARBA" id="ARBA00004752"/>
    </source>
</evidence>
<dbReference type="Pfam" id="PF01225">
    <property type="entry name" value="Mur_ligase"/>
    <property type="match status" value="1"/>
</dbReference>
<dbReference type="PANTHER" id="PTHR23135:SF4">
    <property type="entry name" value="UDP-N-ACETYLMURAMOYL-L-ALANYL-D-GLUTAMATE--2,6-DIAMINOPIMELATE LIGASE MURE HOMOLOG, CHLOROPLASTIC"/>
    <property type="match status" value="1"/>
</dbReference>
<dbReference type="InterPro" id="IPR035911">
    <property type="entry name" value="MurE/MurF_N"/>
</dbReference>
<evidence type="ECO:0000259" key="11">
    <source>
        <dbReference type="Pfam" id="PF02875"/>
    </source>
</evidence>
<dbReference type="AlphaFoldDB" id="I0JMG9"/>
<dbReference type="GO" id="GO:0071555">
    <property type="term" value="P:cell wall organization"/>
    <property type="evidence" value="ECO:0007669"/>
    <property type="project" value="UniProtKB-KW"/>
</dbReference>
<evidence type="ECO:0000313" key="13">
    <source>
        <dbReference type="EMBL" id="CCG45339.1"/>
    </source>
</evidence>
<dbReference type="KEGG" id="hhd:HBHAL_2992"/>
<keyword evidence="3 8" id="KW-0132">Cell division</keyword>
<reference evidence="13 14" key="1">
    <citation type="journal article" date="2013" name="Environ. Microbiol.">
        <title>Chloride and organic osmolytes: a hybrid strategy to cope with elevated salinities by the moderately halophilic, chloride-dependent bacterium Halobacillus halophilus.</title>
        <authorList>
            <person name="Saum S.H."/>
            <person name="Pfeiffer F."/>
            <person name="Palm P."/>
            <person name="Rampp M."/>
            <person name="Schuster S.C."/>
            <person name="Muller V."/>
            <person name="Oesterhelt D."/>
        </authorList>
    </citation>
    <scope>NUCLEOTIDE SEQUENCE [LARGE SCALE GENOMIC DNA]</scope>
    <source>
        <strain evidence="14">ATCC 35676 / DSM 2266 / JCM 20832 / KCTC 3685 / LMG 17431 / NBRC 102448 / NCIMB 2269</strain>
    </source>
</reference>
<dbReference type="SUPFAM" id="SSF53244">
    <property type="entry name" value="MurD-like peptide ligases, peptide-binding domain"/>
    <property type="match status" value="1"/>
</dbReference>
<feature type="domain" description="Mur ligase central" evidence="12">
    <location>
        <begin position="115"/>
        <end position="316"/>
    </location>
</feature>
<dbReference type="Pfam" id="PF08245">
    <property type="entry name" value="Mur_ligase_M"/>
    <property type="match status" value="1"/>
</dbReference>
<dbReference type="RefSeq" id="WP_014643231.1">
    <property type="nucleotide sequence ID" value="NC_017668.1"/>
</dbReference>
<dbReference type="InterPro" id="IPR000713">
    <property type="entry name" value="Mur_ligase_N"/>
</dbReference>
<dbReference type="PATRIC" id="fig|866895.3.peg.2010"/>
<keyword evidence="6 8" id="KW-0131">Cell cycle</keyword>
<evidence type="ECO:0000256" key="9">
    <source>
        <dbReference type="RuleBase" id="RU004135"/>
    </source>
</evidence>
<dbReference type="NCBIfam" id="NF001126">
    <property type="entry name" value="PRK00139.1-4"/>
    <property type="match status" value="1"/>
</dbReference>
<evidence type="ECO:0000256" key="6">
    <source>
        <dbReference type="ARBA" id="ARBA00023306"/>
    </source>
</evidence>
<dbReference type="EC" id="6.3.2.-" evidence="8"/>
<evidence type="ECO:0000259" key="10">
    <source>
        <dbReference type="Pfam" id="PF01225"/>
    </source>
</evidence>
<organism evidence="13 14">
    <name type="scientific">Halobacillus halophilus (strain ATCC 35676 / DSM 2266 / JCM 20832 / KCTC 3685 / LMG 17431 / NBRC 102448 / NCIMB 2269)</name>
    <name type="common">Sporosarcina halophila</name>
    <dbReference type="NCBI Taxonomy" id="866895"/>
    <lineage>
        <taxon>Bacteria</taxon>
        <taxon>Bacillati</taxon>
        <taxon>Bacillota</taxon>
        <taxon>Bacilli</taxon>
        <taxon>Bacillales</taxon>
        <taxon>Bacillaceae</taxon>
        <taxon>Halobacillus</taxon>
    </lineage>
</organism>
<dbReference type="NCBIfam" id="TIGR01085">
    <property type="entry name" value="murE"/>
    <property type="match status" value="1"/>
</dbReference>
<keyword evidence="5 8" id="KW-0573">Peptidoglycan synthesis</keyword>
<comment type="similarity">
    <text evidence="2 8">Belongs to the MurCDEF family. MurE subfamily.</text>
</comment>
<dbReference type="InterPro" id="IPR036565">
    <property type="entry name" value="Mur-like_cat_sf"/>
</dbReference>
<dbReference type="InterPro" id="IPR036615">
    <property type="entry name" value="Mur_ligase_C_dom_sf"/>
</dbReference>
<feature type="binding site" evidence="8">
    <location>
        <begin position="117"/>
        <end position="123"/>
    </location>
    <ligand>
        <name>ATP</name>
        <dbReference type="ChEBI" id="CHEBI:30616"/>
    </ligand>
</feature>
<dbReference type="eggNOG" id="COG0769">
    <property type="taxonomic scope" value="Bacteria"/>
</dbReference>
<dbReference type="GO" id="GO:0005524">
    <property type="term" value="F:ATP binding"/>
    <property type="evidence" value="ECO:0007669"/>
    <property type="project" value="UniProtKB-UniRule"/>
</dbReference>
<dbReference type="PANTHER" id="PTHR23135">
    <property type="entry name" value="MUR LIGASE FAMILY MEMBER"/>
    <property type="match status" value="1"/>
</dbReference>
<comment type="caution">
    <text evidence="8">Lacks conserved residue(s) required for the propagation of feature annotation.</text>
</comment>
<keyword evidence="8" id="KW-0067">ATP-binding</keyword>
<feature type="domain" description="Mur ligase N-terminal catalytic" evidence="10">
    <location>
        <begin position="25"/>
        <end position="101"/>
    </location>
</feature>
<feature type="binding site" evidence="8">
    <location>
        <begin position="162"/>
        <end position="163"/>
    </location>
    <ligand>
        <name>UDP-N-acetyl-alpha-D-muramoyl-L-alanyl-D-glutamate</name>
        <dbReference type="ChEBI" id="CHEBI:83900"/>
    </ligand>
</feature>
<dbReference type="GO" id="GO:0005737">
    <property type="term" value="C:cytoplasm"/>
    <property type="evidence" value="ECO:0007669"/>
    <property type="project" value="UniProtKB-SubCell"/>
</dbReference>
<dbReference type="STRING" id="866895.HBHAL_2992"/>
<keyword evidence="4 8" id="KW-0133">Cell shape</keyword>